<dbReference type="InterPro" id="IPR052164">
    <property type="entry name" value="Anthracycline_SecMetBiosynth"/>
</dbReference>
<evidence type="ECO:0000313" key="2">
    <source>
        <dbReference type="EMBL" id="GAA3035316.1"/>
    </source>
</evidence>
<dbReference type="PANTHER" id="PTHR33993">
    <property type="entry name" value="GLYOXALASE-RELATED"/>
    <property type="match status" value="1"/>
</dbReference>
<evidence type="ECO:0000313" key="3">
    <source>
        <dbReference type="Proteomes" id="UP001501035"/>
    </source>
</evidence>
<dbReference type="Gene3D" id="3.10.180.10">
    <property type="entry name" value="2,3-Dihydroxybiphenyl 1,2-Dioxygenase, domain 1"/>
    <property type="match status" value="1"/>
</dbReference>
<proteinExistence type="predicted"/>
<sequence length="173" mass="17820">MVADLLGQIGPFPLQFGVVHAVQRSRAVRQRGPGDDRGESWRDRRRATTVTLMGTPPRHHTIGYIELAAADLTAAKAFYSAAFGWAFNDYGPAYAGIVSPDGTGEVGGLNGAAEAAVGGSPLVLLCSDDLDASVAAVAGAGGTITAGPYDYPGGRRFHFADPSGNGLGVYQPS</sequence>
<reference evidence="3" key="1">
    <citation type="journal article" date="2019" name="Int. J. Syst. Evol. Microbiol.">
        <title>The Global Catalogue of Microorganisms (GCM) 10K type strain sequencing project: providing services to taxonomists for standard genome sequencing and annotation.</title>
        <authorList>
            <consortium name="The Broad Institute Genomics Platform"/>
            <consortium name="The Broad Institute Genome Sequencing Center for Infectious Disease"/>
            <person name="Wu L."/>
            <person name="Ma J."/>
        </authorList>
    </citation>
    <scope>NUCLEOTIDE SEQUENCE [LARGE SCALE GENOMIC DNA]</scope>
    <source>
        <strain evidence="3">JCM 14234</strain>
    </source>
</reference>
<dbReference type="InterPro" id="IPR004360">
    <property type="entry name" value="Glyas_Fos-R_dOase_dom"/>
</dbReference>
<gene>
    <name evidence="2" type="ORF">GCM10010528_15140</name>
</gene>
<dbReference type="EMBL" id="BAAAVS010000021">
    <property type="protein sequence ID" value="GAA3035316.1"/>
    <property type="molecule type" value="Genomic_DNA"/>
</dbReference>
<comment type="caution">
    <text evidence="2">The sequence shown here is derived from an EMBL/GenBank/DDBJ whole genome shotgun (WGS) entry which is preliminary data.</text>
</comment>
<dbReference type="PROSITE" id="PS51819">
    <property type="entry name" value="VOC"/>
    <property type="match status" value="1"/>
</dbReference>
<organism evidence="2 3">
    <name type="scientific">Gordonia defluvii</name>
    <dbReference type="NCBI Taxonomy" id="283718"/>
    <lineage>
        <taxon>Bacteria</taxon>
        <taxon>Bacillati</taxon>
        <taxon>Actinomycetota</taxon>
        <taxon>Actinomycetes</taxon>
        <taxon>Mycobacteriales</taxon>
        <taxon>Gordoniaceae</taxon>
        <taxon>Gordonia</taxon>
    </lineage>
</organism>
<dbReference type="Proteomes" id="UP001501035">
    <property type="component" value="Unassembled WGS sequence"/>
</dbReference>
<feature type="domain" description="VOC" evidence="1">
    <location>
        <begin position="61"/>
        <end position="172"/>
    </location>
</feature>
<evidence type="ECO:0000259" key="1">
    <source>
        <dbReference type="PROSITE" id="PS51819"/>
    </source>
</evidence>
<dbReference type="InterPro" id="IPR037523">
    <property type="entry name" value="VOC_core"/>
</dbReference>
<keyword evidence="3" id="KW-1185">Reference proteome</keyword>
<dbReference type="InterPro" id="IPR029068">
    <property type="entry name" value="Glyas_Bleomycin-R_OHBP_Dase"/>
</dbReference>
<dbReference type="Pfam" id="PF00903">
    <property type="entry name" value="Glyoxalase"/>
    <property type="match status" value="1"/>
</dbReference>
<name>A0ABP6L7R0_9ACTN</name>
<dbReference type="PANTHER" id="PTHR33993:SF1">
    <property type="entry name" value="GLYOXALASE FAMILY PROTEIN"/>
    <property type="match status" value="1"/>
</dbReference>
<accession>A0ABP6L7R0</accession>
<dbReference type="SUPFAM" id="SSF54593">
    <property type="entry name" value="Glyoxalase/Bleomycin resistance protein/Dihydroxybiphenyl dioxygenase"/>
    <property type="match status" value="1"/>
</dbReference>
<protein>
    <recommendedName>
        <fullName evidence="1">VOC domain-containing protein</fullName>
    </recommendedName>
</protein>